<dbReference type="InterPro" id="IPR000847">
    <property type="entry name" value="LysR_HTH_N"/>
</dbReference>
<dbReference type="InterPro" id="IPR036390">
    <property type="entry name" value="WH_DNA-bd_sf"/>
</dbReference>
<organism evidence="9 10">
    <name type="scientific">Rhizobium deserti</name>
    <dbReference type="NCBI Taxonomy" id="2547961"/>
    <lineage>
        <taxon>Bacteria</taxon>
        <taxon>Pseudomonadati</taxon>
        <taxon>Pseudomonadota</taxon>
        <taxon>Alphaproteobacteria</taxon>
        <taxon>Hyphomicrobiales</taxon>
        <taxon>Rhizobiaceae</taxon>
        <taxon>Rhizobium/Agrobacterium group</taxon>
        <taxon>Rhizobium</taxon>
    </lineage>
</organism>
<dbReference type="PRINTS" id="PR00039">
    <property type="entry name" value="HTHLYSR"/>
</dbReference>
<dbReference type="AlphaFoldDB" id="A0A4R5UMY0"/>
<comment type="similarity">
    <text evidence="1">Belongs to the LysR transcriptional regulatory family.</text>
</comment>
<dbReference type="PANTHER" id="PTHR30126:SF39">
    <property type="entry name" value="HTH-TYPE TRANSCRIPTIONAL REGULATOR CYSL"/>
    <property type="match status" value="1"/>
</dbReference>
<accession>A0A4R5UMY0</accession>
<comment type="caution">
    <text evidence="9">The sequence shown here is derived from an EMBL/GenBank/DDBJ whole genome shotgun (WGS) entry which is preliminary data.</text>
</comment>
<dbReference type="FunFam" id="1.10.10.10:FF:000001">
    <property type="entry name" value="LysR family transcriptional regulator"/>
    <property type="match status" value="1"/>
</dbReference>
<dbReference type="InterPro" id="IPR036388">
    <property type="entry name" value="WH-like_DNA-bd_sf"/>
</dbReference>
<keyword evidence="2" id="KW-0805">Transcription regulation</keyword>
<comment type="function">
    <text evidence="5">Transcriptional regulator of the ttuABCDE tartrate utilization operon.</text>
</comment>
<evidence type="ECO:0000259" key="8">
    <source>
        <dbReference type="PROSITE" id="PS50931"/>
    </source>
</evidence>
<dbReference type="EMBL" id="SMTL01000001">
    <property type="protein sequence ID" value="TDK39236.1"/>
    <property type="molecule type" value="Genomic_DNA"/>
</dbReference>
<dbReference type="Gene3D" id="3.40.190.10">
    <property type="entry name" value="Periplasmic binding protein-like II"/>
    <property type="match status" value="2"/>
</dbReference>
<keyword evidence="4" id="KW-0804">Transcription</keyword>
<proteinExistence type="inferred from homology"/>
<dbReference type="CDD" id="cd05466">
    <property type="entry name" value="PBP2_LTTR_substrate"/>
    <property type="match status" value="1"/>
</dbReference>
<dbReference type="Pfam" id="PF00126">
    <property type="entry name" value="HTH_1"/>
    <property type="match status" value="1"/>
</dbReference>
<dbReference type="RefSeq" id="WP_133314685.1">
    <property type="nucleotide sequence ID" value="NZ_SMTL01000001.1"/>
</dbReference>
<evidence type="ECO:0000256" key="2">
    <source>
        <dbReference type="ARBA" id="ARBA00023015"/>
    </source>
</evidence>
<dbReference type="SUPFAM" id="SSF53850">
    <property type="entry name" value="Periplasmic binding protein-like II"/>
    <property type="match status" value="1"/>
</dbReference>
<evidence type="ECO:0000256" key="6">
    <source>
        <dbReference type="ARBA" id="ARBA00067332"/>
    </source>
</evidence>
<dbReference type="GO" id="GO:0003700">
    <property type="term" value="F:DNA-binding transcription factor activity"/>
    <property type="evidence" value="ECO:0007669"/>
    <property type="project" value="InterPro"/>
</dbReference>
<evidence type="ECO:0000256" key="3">
    <source>
        <dbReference type="ARBA" id="ARBA00023125"/>
    </source>
</evidence>
<evidence type="ECO:0000313" key="10">
    <source>
        <dbReference type="Proteomes" id="UP000295238"/>
    </source>
</evidence>
<keyword evidence="10" id="KW-1185">Reference proteome</keyword>
<evidence type="ECO:0000256" key="7">
    <source>
        <dbReference type="ARBA" id="ARBA00083243"/>
    </source>
</evidence>
<feature type="domain" description="HTH lysR-type" evidence="8">
    <location>
        <begin position="1"/>
        <end position="58"/>
    </location>
</feature>
<dbReference type="Gene3D" id="1.10.10.10">
    <property type="entry name" value="Winged helix-like DNA-binding domain superfamily/Winged helix DNA-binding domain"/>
    <property type="match status" value="1"/>
</dbReference>
<dbReference type="OrthoDB" id="9815174at2"/>
<dbReference type="PANTHER" id="PTHR30126">
    <property type="entry name" value="HTH-TYPE TRANSCRIPTIONAL REGULATOR"/>
    <property type="match status" value="1"/>
</dbReference>
<reference evidence="9 10" key="1">
    <citation type="submission" date="2019-03" db="EMBL/GenBank/DDBJ databases">
        <title>Rhizobium sp. nov., an bacterium isolated from biocrust in Mu Us Desert.</title>
        <authorList>
            <person name="Lixiong L."/>
        </authorList>
    </citation>
    <scope>NUCLEOTIDE SEQUENCE [LARGE SCALE GENOMIC DNA]</scope>
    <source>
        <strain evidence="9 10">SPY-1</strain>
    </source>
</reference>
<dbReference type="GO" id="GO:0000976">
    <property type="term" value="F:transcription cis-regulatory region binding"/>
    <property type="evidence" value="ECO:0007669"/>
    <property type="project" value="TreeGrafter"/>
</dbReference>
<dbReference type="Proteomes" id="UP000295238">
    <property type="component" value="Unassembled WGS sequence"/>
</dbReference>
<name>A0A4R5UMY0_9HYPH</name>
<evidence type="ECO:0000256" key="1">
    <source>
        <dbReference type="ARBA" id="ARBA00009437"/>
    </source>
</evidence>
<dbReference type="InterPro" id="IPR005119">
    <property type="entry name" value="LysR_subst-bd"/>
</dbReference>
<dbReference type="PROSITE" id="PS50931">
    <property type="entry name" value="HTH_LYSR"/>
    <property type="match status" value="1"/>
</dbReference>
<sequence>MNIRDVEALIAVIETGSVVAAAARLRITQPGLTRRIQNLEDHLGARLLERDSKPYKPTAAGIRAYEHGRKILREIDAFRAHVSPGSGMGGVFRFGFMPHVSEEAVTSGVAALRESFPKLFLKLSSGWSSDLAERVVRRELDAAVVFMSEGAAPVESGRAIDLGLLELVVVAPRSYGLSNRTMLQDLAEYPWVLNQTGCGFRNYVRQSLNAANLPFDVAVEVADPSVRLALVASGHGIGLTTPSAVHASRWRSELMVVETPDFRPIVRMWLLHGAGSGILVEPVDVLAACFKSVAKEGGLLAA</sequence>
<evidence type="ECO:0000313" key="9">
    <source>
        <dbReference type="EMBL" id="TDK39236.1"/>
    </source>
</evidence>
<dbReference type="Pfam" id="PF03466">
    <property type="entry name" value="LysR_substrate"/>
    <property type="match status" value="1"/>
</dbReference>
<protein>
    <recommendedName>
        <fullName evidence="6">HTH-type transcriptional regulator TtuA</fullName>
    </recommendedName>
    <alternativeName>
        <fullName evidence="7">Tartrate utilization transcriptional regulator</fullName>
    </alternativeName>
</protein>
<evidence type="ECO:0000256" key="5">
    <source>
        <dbReference type="ARBA" id="ARBA00054626"/>
    </source>
</evidence>
<gene>
    <name evidence="9" type="ORF">E2F50_03690</name>
</gene>
<dbReference type="SUPFAM" id="SSF46785">
    <property type="entry name" value="Winged helix' DNA-binding domain"/>
    <property type="match status" value="1"/>
</dbReference>
<evidence type="ECO:0000256" key="4">
    <source>
        <dbReference type="ARBA" id="ARBA00023163"/>
    </source>
</evidence>
<keyword evidence="3" id="KW-0238">DNA-binding</keyword>